<name>X1ECR7_9ZZZZ</name>
<sequence length="64" mass="7721">MREHSITKLRELLEGVQWAEYAPEPSRGSKRAAYKKAYRGRNKEERRTYLQDYQEKNKEKIAAY</sequence>
<gene>
    <name evidence="1" type="ORF">S01H4_54682</name>
</gene>
<dbReference type="EMBL" id="BART01031487">
    <property type="protein sequence ID" value="GAH14934.1"/>
    <property type="molecule type" value="Genomic_DNA"/>
</dbReference>
<evidence type="ECO:0000313" key="1">
    <source>
        <dbReference type="EMBL" id="GAH14934.1"/>
    </source>
</evidence>
<proteinExistence type="predicted"/>
<feature type="non-terminal residue" evidence="1">
    <location>
        <position position="64"/>
    </location>
</feature>
<organism evidence="1">
    <name type="scientific">marine sediment metagenome</name>
    <dbReference type="NCBI Taxonomy" id="412755"/>
    <lineage>
        <taxon>unclassified sequences</taxon>
        <taxon>metagenomes</taxon>
        <taxon>ecological metagenomes</taxon>
    </lineage>
</organism>
<comment type="caution">
    <text evidence="1">The sequence shown here is derived from an EMBL/GenBank/DDBJ whole genome shotgun (WGS) entry which is preliminary data.</text>
</comment>
<reference evidence="1" key="1">
    <citation type="journal article" date="2014" name="Front. Microbiol.">
        <title>High frequency of phylogenetically diverse reductive dehalogenase-homologous genes in deep subseafloor sedimentary metagenomes.</title>
        <authorList>
            <person name="Kawai M."/>
            <person name="Futagami T."/>
            <person name="Toyoda A."/>
            <person name="Takaki Y."/>
            <person name="Nishi S."/>
            <person name="Hori S."/>
            <person name="Arai W."/>
            <person name="Tsubouchi T."/>
            <person name="Morono Y."/>
            <person name="Uchiyama I."/>
            <person name="Ito T."/>
            <person name="Fujiyama A."/>
            <person name="Inagaki F."/>
            <person name="Takami H."/>
        </authorList>
    </citation>
    <scope>NUCLEOTIDE SEQUENCE</scope>
    <source>
        <strain evidence="1">Expedition CK06-06</strain>
    </source>
</reference>
<dbReference type="AlphaFoldDB" id="X1ECR7"/>
<protein>
    <submittedName>
        <fullName evidence="1">Uncharacterized protein</fullName>
    </submittedName>
</protein>
<accession>X1ECR7</accession>